<proteinExistence type="predicted"/>
<gene>
    <name evidence="2" type="ORF">GCM10011579_021950</name>
</gene>
<keyword evidence="3" id="KW-1185">Reference proteome</keyword>
<evidence type="ECO:0000313" key="3">
    <source>
        <dbReference type="Proteomes" id="UP000600365"/>
    </source>
</evidence>
<evidence type="ECO:0000313" key="2">
    <source>
        <dbReference type="EMBL" id="GGN58500.1"/>
    </source>
</evidence>
<protein>
    <submittedName>
        <fullName evidence="2">Uncharacterized protein</fullName>
    </submittedName>
</protein>
<keyword evidence="1" id="KW-0812">Transmembrane</keyword>
<sequence>MPSPRKARVRAYAEGAAASVAAVPIKAAAGAVTLVRYLMVRFRSDSRGRRPWRLIRWVIYLRYERAVWLPAAHHFPLSLGLLFFTRASADLISGGQKVPSARPGADPCRVGVAHEIS</sequence>
<comment type="caution">
    <text evidence="2">The sequence shown here is derived from an EMBL/GenBank/DDBJ whole genome shotgun (WGS) entry which is preliminary data.</text>
</comment>
<evidence type="ECO:0000256" key="1">
    <source>
        <dbReference type="SAM" id="Phobius"/>
    </source>
</evidence>
<feature type="transmembrane region" description="Helical" evidence="1">
    <location>
        <begin position="20"/>
        <end position="40"/>
    </location>
</feature>
<reference evidence="2 3" key="1">
    <citation type="journal article" date="2014" name="Int. J. Syst. Evol. Microbiol.">
        <title>Complete genome sequence of Corynebacterium casei LMG S-19264T (=DSM 44701T), isolated from a smear-ripened cheese.</title>
        <authorList>
            <consortium name="US DOE Joint Genome Institute (JGI-PGF)"/>
            <person name="Walter F."/>
            <person name="Albersmeier A."/>
            <person name="Kalinowski J."/>
            <person name="Ruckert C."/>
        </authorList>
    </citation>
    <scope>NUCLEOTIDE SEQUENCE [LARGE SCALE GENOMIC DNA]</scope>
    <source>
        <strain evidence="2 3">CGMCC 4.7111</strain>
    </source>
</reference>
<organism evidence="2 3">
    <name type="scientific">Streptomyces albiflavescens</name>
    <dbReference type="NCBI Taxonomy" id="1623582"/>
    <lineage>
        <taxon>Bacteria</taxon>
        <taxon>Bacillati</taxon>
        <taxon>Actinomycetota</taxon>
        <taxon>Actinomycetes</taxon>
        <taxon>Kitasatosporales</taxon>
        <taxon>Streptomycetaceae</taxon>
        <taxon>Streptomyces</taxon>
    </lineage>
</organism>
<keyword evidence="1" id="KW-1133">Transmembrane helix</keyword>
<name>A0A917XXQ2_9ACTN</name>
<keyword evidence="1" id="KW-0472">Membrane</keyword>
<dbReference type="AlphaFoldDB" id="A0A917XXQ2"/>
<accession>A0A917XXQ2</accession>
<dbReference type="Proteomes" id="UP000600365">
    <property type="component" value="Unassembled WGS sequence"/>
</dbReference>
<dbReference type="EMBL" id="BMMM01000003">
    <property type="protein sequence ID" value="GGN58500.1"/>
    <property type="molecule type" value="Genomic_DNA"/>
</dbReference>